<dbReference type="EMBL" id="PTIY01000013">
    <property type="protein sequence ID" value="PPK67691.1"/>
    <property type="molecule type" value="Genomic_DNA"/>
</dbReference>
<accession>A0A2S6GRE1</accession>
<keyword evidence="3" id="KW-1185">Reference proteome</keyword>
<protein>
    <submittedName>
        <fullName evidence="2">Uncharacterized protein</fullName>
    </submittedName>
</protein>
<evidence type="ECO:0000313" key="3">
    <source>
        <dbReference type="Proteomes" id="UP000238071"/>
    </source>
</evidence>
<name>A0A2S6GRE1_9GAMM</name>
<dbReference type="Proteomes" id="UP000238071">
    <property type="component" value="Unassembled WGS sequence"/>
</dbReference>
<dbReference type="AlphaFoldDB" id="A0A2S6GRE1"/>
<evidence type="ECO:0000256" key="1">
    <source>
        <dbReference type="SAM" id="MobiDB-lite"/>
    </source>
</evidence>
<reference evidence="2 3" key="1">
    <citation type="submission" date="2018-02" db="EMBL/GenBank/DDBJ databases">
        <title>Subsurface microbial communities from deep shales in Ohio and West Virginia, USA.</title>
        <authorList>
            <person name="Wrighton K."/>
        </authorList>
    </citation>
    <scope>NUCLEOTIDE SEQUENCE [LARGE SCALE GENOMIC DNA]</scope>
    <source>
        <strain evidence="2 3">OWC-G53F</strain>
    </source>
</reference>
<feature type="compositionally biased region" description="Basic and acidic residues" evidence="1">
    <location>
        <begin position="20"/>
        <end position="30"/>
    </location>
</feature>
<gene>
    <name evidence="2" type="ORF">B0F88_11330</name>
</gene>
<proteinExistence type="predicted"/>
<feature type="region of interest" description="Disordered" evidence="1">
    <location>
        <begin position="13"/>
        <end position="54"/>
    </location>
</feature>
<evidence type="ECO:0000313" key="2">
    <source>
        <dbReference type="EMBL" id="PPK67691.1"/>
    </source>
</evidence>
<comment type="caution">
    <text evidence="2">The sequence shown here is derived from an EMBL/GenBank/DDBJ whole genome shotgun (WGS) entry which is preliminary data.</text>
</comment>
<sequence>MLEIQPVLPSLSVVKSHKIKRDDSYPEKQQPRRKKQEVEELDDAEPMQHIDEIV</sequence>
<dbReference type="RefSeq" id="WP_181049917.1">
    <property type="nucleotide sequence ID" value="NZ_PTIY01000013.1"/>
</dbReference>
<organism evidence="2 3">
    <name type="scientific">Methylobacter tundripaludum</name>
    <dbReference type="NCBI Taxonomy" id="173365"/>
    <lineage>
        <taxon>Bacteria</taxon>
        <taxon>Pseudomonadati</taxon>
        <taxon>Pseudomonadota</taxon>
        <taxon>Gammaproteobacteria</taxon>
        <taxon>Methylococcales</taxon>
        <taxon>Methylococcaceae</taxon>
        <taxon>Methylobacter</taxon>
    </lineage>
</organism>